<dbReference type="InterPro" id="IPR026055">
    <property type="entry name" value="FAR"/>
</dbReference>
<dbReference type="EMBL" id="JAACXV010000023">
    <property type="protein sequence ID" value="KAF7286596.1"/>
    <property type="molecule type" value="Genomic_DNA"/>
</dbReference>
<evidence type="ECO:0000256" key="3">
    <source>
        <dbReference type="ARBA" id="ARBA00022516"/>
    </source>
</evidence>
<keyword evidence="14" id="KW-1185">Reference proteome</keyword>
<dbReference type="GO" id="GO:0102965">
    <property type="term" value="F:alcohol-forming long-chain fatty acyl-CoA reductase activity"/>
    <property type="evidence" value="ECO:0007669"/>
    <property type="project" value="UniProtKB-EC"/>
</dbReference>
<sequence>MLDESNIPTVLRKKLPSNLEKIKNGTYNRDDFDYPVHLYLKENDIRIDEEGSDIIPFLRGKSVLITGATGFLGKLLIEKLIRCCKDIGTIYVIIRSKKGKDIQQRINEFLDNWVFIKLSEIYPDYKNKVVGISGDFDEDGIGLTEESKKLIADKVNIIYHVAATVRFDEKIKKAVTVNIKGTQEMIKIAKSCKNLIVFVYISSAFANCHLKTVGERFYEPVMNPDDLINLVDNCSDDILDKITPELLGTMPNTYAFTKQIAEEIVRRECVGITACIQRPSVVISSVKEPIRSWTDNLFGPVGLIEGIAMGLVHVQIGNISGRADLVPVDYVINNSIAAAYKTAKDGLKTEPQIFNFTCHSNNRLVWNDLHVCANQGVKVGSNLVLWKHFNFMSKFYNFISESLGRKPILRKAYKKIDKFCNVLAYFTLNEWTFEYNNTATLWKNLNDKDKINFPFDMENLDWKIYFDTYIVAMREFLLNEFLDNLEQGRAHLKRITILHYALVSLIIGLSYYFCFKSVFVFIPLSITLLILIFTYGNKIRSPEICNK</sequence>
<evidence type="ECO:0000256" key="6">
    <source>
        <dbReference type="ARBA" id="ARBA00022989"/>
    </source>
</evidence>
<protein>
    <recommendedName>
        <fullName evidence="10">Fatty acyl-CoA reductase</fullName>
        <ecNumber evidence="10">1.2.1.84</ecNumber>
    </recommendedName>
</protein>
<dbReference type="PANTHER" id="PTHR11011">
    <property type="entry name" value="MALE STERILITY PROTEIN 2-RELATED"/>
    <property type="match status" value="1"/>
</dbReference>
<dbReference type="GO" id="GO:0035336">
    <property type="term" value="P:long-chain fatty-acyl-CoA metabolic process"/>
    <property type="evidence" value="ECO:0007669"/>
    <property type="project" value="TreeGrafter"/>
</dbReference>
<comment type="similarity">
    <text evidence="2 10">Belongs to the fatty acyl-CoA reductase family.</text>
</comment>
<feature type="transmembrane region" description="Helical" evidence="10">
    <location>
        <begin position="495"/>
        <end position="513"/>
    </location>
</feature>
<evidence type="ECO:0000313" key="13">
    <source>
        <dbReference type="EMBL" id="KAF7286596.1"/>
    </source>
</evidence>
<evidence type="ECO:0000256" key="7">
    <source>
        <dbReference type="ARBA" id="ARBA00023098"/>
    </source>
</evidence>
<dbReference type="EC" id="1.2.1.84" evidence="10"/>
<dbReference type="Pfam" id="PF07993">
    <property type="entry name" value="NAD_binding_4"/>
    <property type="match status" value="1"/>
</dbReference>
<evidence type="ECO:0000256" key="4">
    <source>
        <dbReference type="ARBA" id="ARBA00022692"/>
    </source>
</evidence>
<dbReference type="CDD" id="cd09071">
    <property type="entry name" value="FAR_C"/>
    <property type="match status" value="1"/>
</dbReference>
<feature type="transmembrane region" description="Helical" evidence="10">
    <location>
        <begin position="519"/>
        <end position="537"/>
    </location>
</feature>
<dbReference type="Gene3D" id="3.40.50.720">
    <property type="entry name" value="NAD(P)-binding Rossmann-like Domain"/>
    <property type="match status" value="1"/>
</dbReference>
<feature type="domain" description="Thioester reductase (TE)" evidence="12">
    <location>
        <begin position="65"/>
        <end position="333"/>
    </location>
</feature>
<dbReference type="Proteomes" id="UP000625711">
    <property type="component" value="Unassembled WGS sequence"/>
</dbReference>
<gene>
    <name evidence="13" type="ORF">GWI33_004636</name>
</gene>
<evidence type="ECO:0000256" key="10">
    <source>
        <dbReference type="RuleBase" id="RU363097"/>
    </source>
</evidence>
<reference evidence="13" key="1">
    <citation type="submission" date="2020-08" db="EMBL/GenBank/DDBJ databases">
        <title>Genome sequencing and assembly of the red palm weevil Rhynchophorus ferrugineus.</title>
        <authorList>
            <person name="Dias G.B."/>
            <person name="Bergman C.M."/>
            <person name="Manee M."/>
        </authorList>
    </citation>
    <scope>NUCLEOTIDE SEQUENCE</scope>
    <source>
        <strain evidence="13">AA-2017</strain>
        <tissue evidence="13">Whole larva</tissue>
    </source>
</reference>
<dbReference type="InterPro" id="IPR033640">
    <property type="entry name" value="FAR_C"/>
</dbReference>
<dbReference type="OrthoDB" id="429813at2759"/>
<evidence type="ECO:0000256" key="8">
    <source>
        <dbReference type="ARBA" id="ARBA00023136"/>
    </source>
</evidence>
<evidence type="ECO:0000256" key="1">
    <source>
        <dbReference type="ARBA" id="ARBA00004141"/>
    </source>
</evidence>
<dbReference type="GO" id="GO:0080019">
    <property type="term" value="F:alcohol-forming very long-chain fatty acyl-CoA reductase activity"/>
    <property type="evidence" value="ECO:0007669"/>
    <property type="project" value="InterPro"/>
</dbReference>
<keyword evidence="10" id="KW-0560">Oxidoreductase</keyword>
<dbReference type="AlphaFoldDB" id="A0A834IV08"/>
<dbReference type="InterPro" id="IPR013120">
    <property type="entry name" value="FAR_NAD-bd"/>
</dbReference>
<keyword evidence="7 10" id="KW-0443">Lipid metabolism</keyword>
<dbReference type="Pfam" id="PF03015">
    <property type="entry name" value="Sterile"/>
    <property type="match status" value="1"/>
</dbReference>
<accession>A0A834IV08</accession>
<evidence type="ECO:0000259" key="11">
    <source>
        <dbReference type="Pfam" id="PF03015"/>
    </source>
</evidence>
<dbReference type="FunFam" id="3.40.50.720:FF:000143">
    <property type="entry name" value="Fatty acyl-CoA reductase"/>
    <property type="match status" value="1"/>
</dbReference>
<name>A0A834IV08_RHYFE</name>
<keyword evidence="3 10" id="KW-0444">Lipid biosynthesis</keyword>
<feature type="domain" description="Fatty acyl-CoA reductase C-terminal" evidence="11">
    <location>
        <begin position="393"/>
        <end position="480"/>
    </location>
</feature>
<organism evidence="13 14">
    <name type="scientific">Rhynchophorus ferrugineus</name>
    <name type="common">Red palm weevil</name>
    <name type="synonym">Curculio ferrugineus</name>
    <dbReference type="NCBI Taxonomy" id="354439"/>
    <lineage>
        <taxon>Eukaryota</taxon>
        <taxon>Metazoa</taxon>
        <taxon>Ecdysozoa</taxon>
        <taxon>Arthropoda</taxon>
        <taxon>Hexapoda</taxon>
        <taxon>Insecta</taxon>
        <taxon>Pterygota</taxon>
        <taxon>Neoptera</taxon>
        <taxon>Endopterygota</taxon>
        <taxon>Coleoptera</taxon>
        <taxon>Polyphaga</taxon>
        <taxon>Cucujiformia</taxon>
        <taxon>Curculionidae</taxon>
        <taxon>Dryophthorinae</taxon>
        <taxon>Rhynchophorus</taxon>
    </lineage>
</organism>
<dbReference type="SUPFAM" id="SSF51735">
    <property type="entry name" value="NAD(P)-binding Rossmann-fold domains"/>
    <property type="match status" value="1"/>
</dbReference>
<proteinExistence type="inferred from homology"/>
<dbReference type="GO" id="GO:0016020">
    <property type="term" value="C:membrane"/>
    <property type="evidence" value="ECO:0007669"/>
    <property type="project" value="UniProtKB-SubCell"/>
</dbReference>
<evidence type="ECO:0000259" key="12">
    <source>
        <dbReference type="Pfam" id="PF07993"/>
    </source>
</evidence>
<dbReference type="GO" id="GO:0005777">
    <property type="term" value="C:peroxisome"/>
    <property type="evidence" value="ECO:0007669"/>
    <property type="project" value="TreeGrafter"/>
</dbReference>
<comment type="catalytic activity">
    <reaction evidence="9 10">
        <text>a long-chain fatty acyl-CoA + 2 NADPH + 2 H(+) = a long-chain primary fatty alcohol + 2 NADP(+) + CoA</text>
        <dbReference type="Rhea" id="RHEA:52716"/>
        <dbReference type="ChEBI" id="CHEBI:15378"/>
        <dbReference type="ChEBI" id="CHEBI:57287"/>
        <dbReference type="ChEBI" id="CHEBI:57783"/>
        <dbReference type="ChEBI" id="CHEBI:58349"/>
        <dbReference type="ChEBI" id="CHEBI:77396"/>
        <dbReference type="ChEBI" id="CHEBI:83139"/>
        <dbReference type="EC" id="1.2.1.84"/>
    </reaction>
</comment>
<dbReference type="CDD" id="cd05236">
    <property type="entry name" value="FAR-N_SDR_e"/>
    <property type="match status" value="1"/>
</dbReference>
<dbReference type="InterPro" id="IPR036291">
    <property type="entry name" value="NAD(P)-bd_dom_sf"/>
</dbReference>
<comment type="caution">
    <text evidence="13">The sequence shown here is derived from an EMBL/GenBank/DDBJ whole genome shotgun (WGS) entry which is preliminary data.</text>
</comment>
<keyword evidence="5 10" id="KW-0521">NADP</keyword>
<evidence type="ECO:0000256" key="9">
    <source>
        <dbReference type="ARBA" id="ARBA00052530"/>
    </source>
</evidence>
<comment type="subcellular location">
    <subcellularLocation>
        <location evidence="1">Membrane</location>
        <topology evidence="1">Multi-pass membrane protein</topology>
    </subcellularLocation>
</comment>
<keyword evidence="6 10" id="KW-1133">Transmembrane helix</keyword>
<dbReference type="PANTHER" id="PTHR11011:SF60">
    <property type="entry name" value="FATTY ACYL-COA REDUCTASE-RELATED"/>
    <property type="match status" value="1"/>
</dbReference>
<keyword evidence="4 10" id="KW-0812">Transmembrane</keyword>
<evidence type="ECO:0000313" key="14">
    <source>
        <dbReference type="Proteomes" id="UP000625711"/>
    </source>
</evidence>
<keyword evidence="8 10" id="KW-0472">Membrane</keyword>
<evidence type="ECO:0000256" key="2">
    <source>
        <dbReference type="ARBA" id="ARBA00005928"/>
    </source>
</evidence>
<evidence type="ECO:0000256" key="5">
    <source>
        <dbReference type="ARBA" id="ARBA00022857"/>
    </source>
</evidence>
<comment type="function">
    <text evidence="10">Catalyzes the reduction of fatty acyl-CoA to fatty alcohols.</text>
</comment>